<sequence length="108" mass="12767">MDEWNEEVWRDAMRLNPGKEDHHSSYTSGDVFCGWGGNVTPPVPQSRLSHSHFCCFIYIFRSEIFAIHAILDFRSPKLKYFSTSIHKEPIERSFKDHRTLDEWYTVSN</sequence>
<protein>
    <submittedName>
        <fullName evidence="1">Uncharacterized protein</fullName>
    </submittedName>
</protein>
<keyword evidence="2" id="KW-1185">Reference proteome</keyword>
<name>A0A3M7RN93_BRAPC</name>
<dbReference type="Proteomes" id="UP000276133">
    <property type="component" value="Unassembled WGS sequence"/>
</dbReference>
<dbReference type="EMBL" id="REGN01003048">
    <property type="protein sequence ID" value="RNA24795.1"/>
    <property type="molecule type" value="Genomic_DNA"/>
</dbReference>
<evidence type="ECO:0000313" key="1">
    <source>
        <dbReference type="EMBL" id="RNA24795.1"/>
    </source>
</evidence>
<reference evidence="1 2" key="1">
    <citation type="journal article" date="2018" name="Sci. Rep.">
        <title>Genomic signatures of local adaptation to the degree of environmental predictability in rotifers.</title>
        <authorList>
            <person name="Franch-Gras L."/>
            <person name="Hahn C."/>
            <person name="Garcia-Roger E.M."/>
            <person name="Carmona M.J."/>
            <person name="Serra M."/>
            <person name="Gomez A."/>
        </authorList>
    </citation>
    <scope>NUCLEOTIDE SEQUENCE [LARGE SCALE GENOMIC DNA]</scope>
    <source>
        <strain evidence="1">HYR1</strain>
    </source>
</reference>
<comment type="caution">
    <text evidence="1">The sequence shown here is derived from an EMBL/GenBank/DDBJ whole genome shotgun (WGS) entry which is preliminary data.</text>
</comment>
<organism evidence="1 2">
    <name type="scientific">Brachionus plicatilis</name>
    <name type="common">Marine rotifer</name>
    <name type="synonym">Brachionus muelleri</name>
    <dbReference type="NCBI Taxonomy" id="10195"/>
    <lineage>
        <taxon>Eukaryota</taxon>
        <taxon>Metazoa</taxon>
        <taxon>Spiralia</taxon>
        <taxon>Gnathifera</taxon>
        <taxon>Rotifera</taxon>
        <taxon>Eurotatoria</taxon>
        <taxon>Monogononta</taxon>
        <taxon>Pseudotrocha</taxon>
        <taxon>Ploima</taxon>
        <taxon>Brachionidae</taxon>
        <taxon>Brachionus</taxon>
    </lineage>
</organism>
<gene>
    <name evidence="1" type="ORF">BpHYR1_043350</name>
</gene>
<dbReference type="AlphaFoldDB" id="A0A3M7RN93"/>
<accession>A0A3M7RN93</accession>
<evidence type="ECO:0000313" key="2">
    <source>
        <dbReference type="Proteomes" id="UP000276133"/>
    </source>
</evidence>
<proteinExistence type="predicted"/>